<comment type="caution">
    <text evidence="1">The sequence shown here is derived from an EMBL/GenBank/DDBJ whole genome shotgun (WGS) entry which is preliminary data.</text>
</comment>
<organism evidence="1 2">
    <name type="scientific">Conyzicola nivalis</name>
    <dbReference type="NCBI Taxonomy" id="1477021"/>
    <lineage>
        <taxon>Bacteria</taxon>
        <taxon>Bacillati</taxon>
        <taxon>Actinomycetota</taxon>
        <taxon>Actinomycetes</taxon>
        <taxon>Micrococcales</taxon>
        <taxon>Microbacteriaceae</taxon>
        <taxon>Conyzicola</taxon>
    </lineage>
</organism>
<protein>
    <submittedName>
        <fullName evidence="1">Uncharacterized protein</fullName>
    </submittedName>
</protein>
<gene>
    <name evidence="1" type="ORF">ABIE21_001066</name>
</gene>
<evidence type="ECO:0000313" key="2">
    <source>
        <dbReference type="Proteomes" id="UP001549257"/>
    </source>
</evidence>
<keyword evidence="2" id="KW-1185">Reference proteome</keyword>
<dbReference type="Proteomes" id="UP001549257">
    <property type="component" value="Unassembled WGS sequence"/>
</dbReference>
<dbReference type="RefSeq" id="WP_354023743.1">
    <property type="nucleotide sequence ID" value="NZ_JBEPSJ010000001.1"/>
</dbReference>
<reference evidence="1 2" key="1">
    <citation type="submission" date="2024-06" db="EMBL/GenBank/DDBJ databases">
        <title>Sorghum-associated microbial communities from plants grown in Nebraska, USA.</title>
        <authorList>
            <person name="Schachtman D."/>
        </authorList>
    </citation>
    <scope>NUCLEOTIDE SEQUENCE [LARGE SCALE GENOMIC DNA]</scope>
    <source>
        <strain evidence="1 2">2857</strain>
    </source>
</reference>
<name>A0ABV2QKK5_9MICO</name>
<evidence type="ECO:0000313" key="1">
    <source>
        <dbReference type="EMBL" id="MET4581576.1"/>
    </source>
</evidence>
<sequence>MFGTVIWDVFGRDEAEEVRAAIEDLASPTDGIGWSSSGVYAFYDPTSQRDASSSHPLRYLGLATDLATRFAQHNGIIPVKDGSSKFSDIDAWFRTHPLLGYSAFVQSPLHQANISRVKKTFGSTIVDWSSEFDYDVDARRSIALLEGQLIETSVLDRGELPSWNKIGGSVAGKSLAPSGTGSALISLLEGSHDNLFVARRSIRELSTDSSAYFDESDTLHVARMQALMFAGPSGATDSDIVAQLSRLAEPGHVWSDAVGSKRTVSIRDDGYLESTTRVVHPL</sequence>
<proteinExistence type="predicted"/>
<dbReference type="EMBL" id="JBEPSJ010000001">
    <property type="protein sequence ID" value="MET4581576.1"/>
    <property type="molecule type" value="Genomic_DNA"/>
</dbReference>
<accession>A0ABV2QKK5</accession>